<name>A0A4Y9AGC8_9BACI</name>
<dbReference type="SUPFAM" id="SSF141371">
    <property type="entry name" value="PilZ domain-like"/>
    <property type="match status" value="1"/>
</dbReference>
<proteinExistence type="predicted"/>
<dbReference type="EMBL" id="SRHY01000001">
    <property type="protein sequence ID" value="TFJ94485.1"/>
    <property type="molecule type" value="Genomic_DNA"/>
</dbReference>
<dbReference type="RefSeq" id="WP_135108130.1">
    <property type="nucleotide sequence ID" value="NZ_SRHY01000001.1"/>
</dbReference>
<protein>
    <submittedName>
        <fullName evidence="2">PilZ domain-containing protein</fullName>
    </submittedName>
</protein>
<evidence type="ECO:0000313" key="2">
    <source>
        <dbReference type="EMBL" id="TFJ94485.1"/>
    </source>
</evidence>
<feature type="domain" description="PilZ" evidence="1">
    <location>
        <begin position="27"/>
        <end position="105"/>
    </location>
</feature>
<dbReference type="GO" id="GO:0035438">
    <property type="term" value="F:cyclic-di-GMP binding"/>
    <property type="evidence" value="ECO:0007669"/>
    <property type="project" value="InterPro"/>
</dbReference>
<sequence length="118" mass="13629">MYFKRNESYRFAFGRDVAGRLTKIEKNDKVTTDVQVLDVSNKGAKLYCQNPLSLTKDTKISLAFHLNATPFQAMGAIVWIKKFPRSTELGVHLNTDDEYKESMIRELKQIAKQEKQNQ</sequence>
<evidence type="ECO:0000313" key="3">
    <source>
        <dbReference type="Proteomes" id="UP000298484"/>
    </source>
</evidence>
<dbReference type="AlphaFoldDB" id="A0A4Y9AGC8"/>
<dbReference type="Proteomes" id="UP000298484">
    <property type="component" value="Unassembled WGS sequence"/>
</dbReference>
<comment type="caution">
    <text evidence="2">The sequence shown here is derived from an EMBL/GenBank/DDBJ whole genome shotgun (WGS) entry which is preliminary data.</text>
</comment>
<gene>
    <name evidence="2" type="ORF">E4U82_00775</name>
</gene>
<accession>A0A4Y9AGC8</accession>
<evidence type="ECO:0000259" key="1">
    <source>
        <dbReference type="Pfam" id="PF07238"/>
    </source>
</evidence>
<organism evidence="2 3">
    <name type="scientific">Lentibacillus salicampi</name>
    <dbReference type="NCBI Taxonomy" id="175306"/>
    <lineage>
        <taxon>Bacteria</taxon>
        <taxon>Bacillati</taxon>
        <taxon>Bacillota</taxon>
        <taxon>Bacilli</taxon>
        <taxon>Bacillales</taxon>
        <taxon>Bacillaceae</taxon>
        <taxon>Lentibacillus</taxon>
    </lineage>
</organism>
<dbReference type="Pfam" id="PF07238">
    <property type="entry name" value="PilZ"/>
    <property type="match status" value="1"/>
</dbReference>
<dbReference type="InterPro" id="IPR009875">
    <property type="entry name" value="PilZ_domain"/>
</dbReference>
<dbReference type="Gene3D" id="2.40.10.220">
    <property type="entry name" value="predicted glycosyltransferase like domains"/>
    <property type="match status" value="1"/>
</dbReference>
<reference evidence="2 3" key="1">
    <citation type="submission" date="2019-03" db="EMBL/GenBank/DDBJ databases">
        <title>Genome sequence of Lentibacillus salicampi ATCC BAA-719.</title>
        <authorList>
            <person name="Maclea K.S."/>
            <person name="Simoes Junior M."/>
        </authorList>
    </citation>
    <scope>NUCLEOTIDE SEQUENCE [LARGE SCALE GENOMIC DNA]</scope>
    <source>
        <strain evidence="2 3">ATCC BAA-719</strain>
    </source>
</reference>
<dbReference type="OrthoDB" id="2354159at2"/>
<keyword evidence="3" id="KW-1185">Reference proteome</keyword>